<protein>
    <submittedName>
        <fullName evidence="2">Dihydrofolate reductase family protein</fullName>
    </submittedName>
</protein>
<sequence length="178" mass="19373">MRKIVAGLFVSMDGVVEAPEKWHFPYLNEEMTAAVGQMYAEADILLMGRTTYETFAASWPHRSGELADAINGIHKLVASTTLDTSDWNNTTVIDGDVVTTLKEIKGRPGGNIVLVGSISLTRSLLQAGLIDELRLQVHPIVLGTGMRLFTEETGRVPLKLTRSTAFATGVLDLTYQPA</sequence>
<accession>A0ABN1PDE2</accession>
<feature type="domain" description="Bacterial bifunctional deaminase-reductase C-terminal" evidence="1">
    <location>
        <begin position="2"/>
        <end position="170"/>
    </location>
</feature>
<dbReference type="Gene3D" id="3.40.430.10">
    <property type="entry name" value="Dihydrofolate Reductase, subunit A"/>
    <property type="match status" value="1"/>
</dbReference>
<gene>
    <name evidence="2" type="ORF">GCM10009560_27630</name>
</gene>
<keyword evidence="3" id="KW-1185">Reference proteome</keyword>
<dbReference type="PANTHER" id="PTHR38011:SF11">
    <property type="entry name" value="2,5-DIAMINO-6-RIBOSYLAMINO-4(3H)-PYRIMIDINONE 5'-PHOSPHATE REDUCTASE"/>
    <property type="match status" value="1"/>
</dbReference>
<proteinExistence type="predicted"/>
<dbReference type="InterPro" id="IPR024072">
    <property type="entry name" value="DHFR-like_dom_sf"/>
</dbReference>
<dbReference type="EMBL" id="BAAAHQ010000011">
    <property type="protein sequence ID" value="GAA0925909.1"/>
    <property type="molecule type" value="Genomic_DNA"/>
</dbReference>
<dbReference type="InterPro" id="IPR002734">
    <property type="entry name" value="RibDG_C"/>
</dbReference>
<evidence type="ECO:0000259" key="1">
    <source>
        <dbReference type="Pfam" id="PF01872"/>
    </source>
</evidence>
<dbReference type="InterPro" id="IPR050765">
    <property type="entry name" value="Riboflavin_Biosynth_HTPR"/>
</dbReference>
<name>A0ABN1PDE2_9ACTN</name>
<dbReference type="RefSeq" id="WP_343950222.1">
    <property type="nucleotide sequence ID" value="NZ_BAAAHQ010000011.1"/>
</dbReference>
<organism evidence="2 3">
    <name type="scientific">Nonomuraea longicatena</name>
    <dbReference type="NCBI Taxonomy" id="83682"/>
    <lineage>
        <taxon>Bacteria</taxon>
        <taxon>Bacillati</taxon>
        <taxon>Actinomycetota</taxon>
        <taxon>Actinomycetes</taxon>
        <taxon>Streptosporangiales</taxon>
        <taxon>Streptosporangiaceae</taxon>
        <taxon>Nonomuraea</taxon>
    </lineage>
</organism>
<evidence type="ECO:0000313" key="3">
    <source>
        <dbReference type="Proteomes" id="UP001501578"/>
    </source>
</evidence>
<comment type="caution">
    <text evidence="2">The sequence shown here is derived from an EMBL/GenBank/DDBJ whole genome shotgun (WGS) entry which is preliminary data.</text>
</comment>
<evidence type="ECO:0000313" key="2">
    <source>
        <dbReference type="EMBL" id="GAA0925909.1"/>
    </source>
</evidence>
<reference evidence="2 3" key="1">
    <citation type="journal article" date="2019" name="Int. J. Syst. Evol. Microbiol.">
        <title>The Global Catalogue of Microorganisms (GCM) 10K type strain sequencing project: providing services to taxonomists for standard genome sequencing and annotation.</title>
        <authorList>
            <consortium name="The Broad Institute Genomics Platform"/>
            <consortium name="The Broad Institute Genome Sequencing Center for Infectious Disease"/>
            <person name="Wu L."/>
            <person name="Ma J."/>
        </authorList>
    </citation>
    <scope>NUCLEOTIDE SEQUENCE [LARGE SCALE GENOMIC DNA]</scope>
    <source>
        <strain evidence="2 3">JCM 11136</strain>
    </source>
</reference>
<dbReference type="PANTHER" id="PTHR38011">
    <property type="entry name" value="DIHYDROFOLATE REDUCTASE FAMILY PROTEIN (AFU_ORTHOLOGUE AFUA_8G06820)"/>
    <property type="match status" value="1"/>
</dbReference>
<dbReference type="SUPFAM" id="SSF53597">
    <property type="entry name" value="Dihydrofolate reductase-like"/>
    <property type="match status" value="1"/>
</dbReference>
<dbReference type="Pfam" id="PF01872">
    <property type="entry name" value="RibD_C"/>
    <property type="match status" value="1"/>
</dbReference>
<dbReference type="Proteomes" id="UP001501578">
    <property type="component" value="Unassembled WGS sequence"/>
</dbReference>